<gene>
    <name evidence="4" type="ORF">LCGC14_1920210</name>
</gene>
<proteinExistence type="predicted"/>
<feature type="non-terminal residue" evidence="4">
    <location>
        <position position="393"/>
    </location>
</feature>
<dbReference type="AlphaFoldDB" id="A0A0F9FRT7"/>
<evidence type="ECO:0000256" key="1">
    <source>
        <dbReference type="ARBA" id="ARBA00022729"/>
    </source>
</evidence>
<dbReference type="SUPFAM" id="SSF48695">
    <property type="entry name" value="Multiheme cytochromes"/>
    <property type="match status" value="1"/>
</dbReference>
<dbReference type="Gene3D" id="1.10.1130.10">
    <property type="entry name" value="Flavocytochrome C3, Chain A"/>
    <property type="match status" value="2"/>
</dbReference>
<evidence type="ECO:0000256" key="2">
    <source>
        <dbReference type="SAM" id="MobiDB-lite"/>
    </source>
</evidence>
<dbReference type="InterPro" id="IPR013783">
    <property type="entry name" value="Ig-like_fold"/>
</dbReference>
<dbReference type="Pfam" id="PF09699">
    <property type="entry name" value="Paired_CXXCH_1"/>
    <property type="match status" value="2"/>
</dbReference>
<dbReference type="EMBL" id="LAZR01020437">
    <property type="protein sequence ID" value="KKL88888.1"/>
    <property type="molecule type" value="Genomic_DNA"/>
</dbReference>
<accession>A0A0F9FRT7</accession>
<comment type="caution">
    <text evidence="4">The sequence shown here is derived from an EMBL/GenBank/DDBJ whole genome shotgun (WGS) entry which is preliminary data.</text>
</comment>
<dbReference type="PANTHER" id="PTHR35038">
    <property type="entry name" value="DISSIMILATORY SULFITE REDUCTASE SIRA"/>
    <property type="match status" value="1"/>
</dbReference>
<dbReference type="InterPro" id="IPR010177">
    <property type="entry name" value="Paired_CXXCH_1"/>
</dbReference>
<feature type="domain" description="Doubled CXXCH motif" evidence="3">
    <location>
        <begin position="224"/>
        <end position="261"/>
    </location>
</feature>
<feature type="domain" description="Doubled CXXCH motif" evidence="3">
    <location>
        <begin position="155"/>
        <end position="194"/>
    </location>
</feature>
<dbReference type="InterPro" id="IPR036280">
    <property type="entry name" value="Multihaem_cyt_sf"/>
</dbReference>
<name>A0A0F9FRT7_9ZZZZ</name>
<organism evidence="4">
    <name type="scientific">marine sediment metagenome</name>
    <dbReference type="NCBI Taxonomy" id="412755"/>
    <lineage>
        <taxon>unclassified sequences</taxon>
        <taxon>metagenomes</taxon>
        <taxon>ecological metagenomes</taxon>
    </lineage>
</organism>
<keyword evidence="1" id="KW-0732">Signal</keyword>
<dbReference type="InterPro" id="IPR051829">
    <property type="entry name" value="Multiheme_Cytochr_ET"/>
</dbReference>
<evidence type="ECO:0000313" key="4">
    <source>
        <dbReference type="EMBL" id="KKL88888.1"/>
    </source>
</evidence>
<evidence type="ECO:0000259" key="3">
    <source>
        <dbReference type="Pfam" id="PF09699"/>
    </source>
</evidence>
<feature type="region of interest" description="Disordered" evidence="2">
    <location>
        <begin position="128"/>
        <end position="149"/>
    </location>
</feature>
<reference evidence="4" key="1">
    <citation type="journal article" date="2015" name="Nature">
        <title>Complex archaea that bridge the gap between prokaryotes and eukaryotes.</title>
        <authorList>
            <person name="Spang A."/>
            <person name="Saw J.H."/>
            <person name="Jorgensen S.L."/>
            <person name="Zaremba-Niedzwiedzka K."/>
            <person name="Martijn J."/>
            <person name="Lind A.E."/>
            <person name="van Eijk R."/>
            <person name="Schleper C."/>
            <person name="Guy L."/>
            <person name="Ettema T.J."/>
        </authorList>
    </citation>
    <scope>NUCLEOTIDE SEQUENCE</scope>
</reference>
<protein>
    <recommendedName>
        <fullName evidence="3">Doubled CXXCH motif domain-containing protein</fullName>
    </recommendedName>
</protein>
<dbReference type="PANTHER" id="PTHR35038:SF8">
    <property type="entry name" value="C-TYPE POLYHEME CYTOCHROME OMCC"/>
    <property type="match status" value="1"/>
</dbReference>
<sequence>MLNERTYYLFVKAKDAAGNVSAASPDASVIVQYSVPANMDAHLKDLQNKQVEINWTAPDGLFFNVYRYDEQITAANMGSAELIAKEISAKTFVDSATFAGETYYYQVTAVDVGGAESALSVHIKSDNVTIPNNQSEGGPDQSPHRGAGYQTSDEVCKNCHSVHRAKGSRKLFRKGSKVDGDISNIELCFTCHDGTGSTFDIKKTFKAGAAHDERWTVPDDTGIKCTNCHHPHNADNYQLRGGGDRMTKRVEEALCLKCHDKPISVNQFNIKEQFNRESRHAITGTTADGLTGAKVECTSCHNPHVAQRGKDQPGESYADVARLIDPFNTFNKWEDTLVEFCLSCHNSDKQPEKTATKETFVPFTILFPDVNDRPFFQGWDKTAFRDSEHGKKG</sequence>
<dbReference type="Gene3D" id="2.60.40.10">
    <property type="entry name" value="Immunoglobulins"/>
    <property type="match status" value="1"/>
</dbReference>